<evidence type="ECO:0000313" key="4">
    <source>
        <dbReference type="Proteomes" id="UP001377692"/>
    </source>
</evidence>
<keyword evidence="4" id="KW-1185">Reference proteome</keyword>
<evidence type="ECO:0000313" key="3">
    <source>
        <dbReference type="EMBL" id="MEJ5907070.1"/>
    </source>
</evidence>
<protein>
    <submittedName>
        <fullName evidence="3">SCO family protein</fullName>
    </submittedName>
</protein>
<dbReference type="PANTHER" id="PTHR12151">
    <property type="entry name" value="ELECTRON TRANSPORT PROTIN SCO1/SENC FAMILY MEMBER"/>
    <property type="match status" value="1"/>
</dbReference>
<dbReference type="InterPro" id="IPR036249">
    <property type="entry name" value="Thioredoxin-like_sf"/>
</dbReference>
<accession>A0ABU8RB05</accession>
<feature type="chain" id="PRO_5045687866" evidence="2">
    <location>
        <begin position="28"/>
        <end position="230"/>
    </location>
</feature>
<dbReference type="RefSeq" id="WP_186678013.1">
    <property type="nucleotide sequence ID" value="NZ_JABWRY020000001.1"/>
</dbReference>
<dbReference type="SUPFAM" id="SSF52833">
    <property type="entry name" value="Thioredoxin-like"/>
    <property type="match status" value="1"/>
</dbReference>
<gene>
    <name evidence="3" type="ORF">V7V80_20520</name>
</gene>
<name>A0ABU8RB05_9PSED</name>
<keyword evidence="2" id="KW-0732">Signal</keyword>
<evidence type="ECO:0000256" key="2">
    <source>
        <dbReference type="SAM" id="SignalP"/>
    </source>
</evidence>
<dbReference type="CDD" id="cd02968">
    <property type="entry name" value="SCO"/>
    <property type="match status" value="1"/>
</dbReference>
<dbReference type="Gene3D" id="3.40.30.10">
    <property type="entry name" value="Glutaredoxin"/>
    <property type="match status" value="1"/>
</dbReference>
<dbReference type="Proteomes" id="UP001377692">
    <property type="component" value="Unassembled WGS sequence"/>
</dbReference>
<comment type="similarity">
    <text evidence="1">Belongs to the SCO1/2 family.</text>
</comment>
<dbReference type="InterPro" id="IPR003782">
    <property type="entry name" value="SCO1/SenC"/>
</dbReference>
<comment type="caution">
    <text evidence="3">The sequence shown here is derived from an EMBL/GenBank/DDBJ whole genome shotgun (WGS) entry which is preliminary data.</text>
</comment>
<organism evidence="3 4">
    <name type="scientific">Pseudomonas kermanshahensis</name>
    <dbReference type="NCBI Taxonomy" id="2745482"/>
    <lineage>
        <taxon>Bacteria</taxon>
        <taxon>Pseudomonadati</taxon>
        <taxon>Pseudomonadota</taxon>
        <taxon>Gammaproteobacteria</taxon>
        <taxon>Pseudomonadales</taxon>
        <taxon>Pseudomonadaceae</taxon>
        <taxon>Pseudomonas</taxon>
    </lineage>
</organism>
<sequence>MNAKHAFTRLGLSLALPLLLSSNLALAHAGHDHSGHAEQPPAARQEKASVRFADVSLLDQDGMPVRLEKDLVGDHLVVMGFIYTSCTTVCPVVSSIMGKVQQQLGGRVGEEIHLVSISVDPQRDDSKRLQGYAKAFQTGPGWSWLTGTSYAITETLKGLGSFSADLSQHPPLILVGDGRSGHWTRYYGFTDPAVLVAEINRLSARRVHAKSTAIAEHHADHTGDHNEVQP</sequence>
<dbReference type="EMBL" id="JBBHLD010000022">
    <property type="protein sequence ID" value="MEJ5907070.1"/>
    <property type="molecule type" value="Genomic_DNA"/>
</dbReference>
<proteinExistence type="inferred from homology"/>
<dbReference type="PANTHER" id="PTHR12151:SF25">
    <property type="entry name" value="LINALOOL DEHYDRATASE_ISOMERASE DOMAIN-CONTAINING PROTEIN"/>
    <property type="match status" value="1"/>
</dbReference>
<feature type="signal peptide" evidence="2">
    <location>
        <begin position="1"/>
        <end position="27"/>
    </location>
</feature>
<reference evidence="3 4" key="1">
    <citation type="submission" date="2024-02" db="EMBL/GenBank/DDBJ databases">
        <title>Identification of pathogenicity and growth-promoting functions of Pseudomonas putida variants.</title>
        <authorList>
            <person name="Sun J."/>
        </authorList>
    </citation>
    <scope>NUCLEOTIDE SEQUENCE [LARGE SCALE GENOMIC DNA]</scope>
    <source>
        <strain evidence="3 4">A04</strain>
    </source>
</reference>
<dbReference type="Pfam" id="PF02630">
    <property type="entry name" value="SCO1-SenC"/>
    <property type="match status" value="1"/>
</dbReference>
<evidence type="ECO:0000256" key="1">
    <source>
        <dbReference type="ARBA" id="ARBA00010996"/>
    </source>
</evidence>